<keyword evidence="3" id="KW-1185">Reference proteome</keyword>
<evidence type="ECO:0000313" key="3">
    <source>
        <dbReference type="Proteomes" id="UP000749646"/>
    </source>
</evidence>
<feature type="compositionally biased region" description="Polar residues" evidence="1">
    <location>
        <begin position="404"/>
        <end position="419"/>
    </location>
</feature>
<organism evidence="2 3">
    <name type="scientific">Modicella reniformis</name>
    <dbReference type="NCBI Taxonomy" id="1440133"/>
    <lineage>
        <taxon>Eukaryota</taxon>
        <taxon>Fungi</taxon>
        <taxon>Fungi incertae sedis</taxon>
        <taxon>Mucoromycota</taxon>
        <taxon>Mortierellomycotina</taxon>
        <taxon>Mortierellomycetes</taxon>
        <taxon>Mortierellales</taxon>
        <taxon>Mortierellaceae</taxon>
        <taxon>Modicella</taxon>
    </lineage>
</organism>
<feature type="compositionally biased region" description="Polar residues" evidence="1">
    <location>
        <begin position="429"/>
        <end position="441"/>
    </location>
</feature>
<proteinExistence type="predicted"/>
<sequence>MTGGSSKSDHSSKMPLQQTVTYSGASASSSQPSPIESKAKTPGFIRALSSKLRSKPSDDQLKAVKINNQVVGTPAVPPSVSIEPPRLELTFMGDSLRSAELGPDAGPEKGSQLPMTAVPAWMTHPDSGANAPERWRRESLPILNSSNNGGTVSENQDLRPKGFMGLRRASAAVFGSGNNSLREQQPKSKNGSPPMTRPLLTKNDDDSSYRAPLPSSKHQEVEQQETSLPTDLSVPTQGSSPSSGTGSSILKKATVVENEIHFSTATVLKDGKLYYQADPWKQQTEAAATAILMRKQCISNSQFMASIAAADSCSHSLDLPGQQLGQATRNRTANAAIEITNQDQEPSPAQMAAAMNVARESFMVLTSDPTTLATFMEMSATRPGQPVIMNSGTFTKGSVVPRMNSPSQPRMNTSKKIPNQQSKQKQQQLYPSLNRNPNNRLKPTRSVPMASMNGDEPDNAQRNIYDKSLPISSTTVKTASLTDFQTTKQPGLVAIGGGGAGFSASLSPAPQRLHKRSDSTSSSIVAAGGVTKGKKDKGFFGKRLTKGAKSSNSGRKRRLLPLGVRRQDVMTKTVESMDEVFPWTCTEHMAGDESEWVMLEPANNGAVGWVVVDMLEDDVFGGDAQ</sequence>
<evidence type="ECO:0000256" key="1">
    <source>
        <dbReference type="SAM" id="MobiDB-lite"/>
    </source>
</evidence>
<feature type="compositionally biased region" description="Low complexity" evidence="1">
    <location>
        <begin position="233"/>
        <end position="247"/>
    </location>
</feature>
<feature type="compositionally biased region" description="Polar residues" evidence="1">
    <location>
        <begin position="142"/>
        <end position="155"/>
    </location>
</feature>
<feature type="compositionally biased region" description="Polar residues" evidence="1">
    <location>
        <begin position="176"/>
        <end position="193"/>
    </location>
</feature>
<reference evidence="2" key="1">
    <citation type="journal article" date="2020" name="Fungal Divers.">
        <title>Resolving the Mortierellaceae phylogeny through synthesis of multi-gene phylogenetics and phylogenomics.</title>
        <authorList>
            <person name="Vandepol N."/>
            <person name="Liber J."/>
            <person name="Desiro A."/>
            <person name="Na H."/>
            <person name="Kennedy M."/>
            <person name="Barry K."/>
            <person name="Grigoriev I.V."/>
            <person name="Miller A.N."/>
            <person name="O'Donnell K."/>
            <person name="Stajich J.E."/>
            <person name="Bonito G."/>
        </authorList>
    </citation>
    <scope>NUCLEOTIDE SEQUENCE</scope>
    <source>
        <strain evidence="2">MES-2147</strain>
    </source>
</reference>
<comment type="caution">
    <text evidence="2">The sequence shown here is derived from an EMBL/GenBank/DDBJ whole genome shotgun (WGS) entry which is preliminary data.</text>
</comment>
<gene>
    <name evidence="2" type="ORF">BGZ65_011311</name>
</gene>
<dbReference type="OrthoDB" id="2449097at2759"/>
<feature type="region of interest" description="Disordered" evidence="1">
    <location>
        <begin position="120"/>
        <end position="158"/>
    </location>
</feature>
<evidence type="ECO:0000313" key="2">
    <source>
        <dbReference type="EMBL" id="KAF9939160.1"/>
    </source>
</evidence>
<dbReference type="AlphaFoldDB" id="A0A9P6IM98"/>
<feature type="region of interest" description="Disordered" evidence="1">
    <location>
        <begin position="1"/>
        <end position="42"/>
    </location>
</feature>
<dbReference type="EMBL" id="JAAAHW010009550">
    <property type="protein sequence ID" value="KAF9939160.1"/>
    <property type="molecule type" value="Genomic_DNA"/>
</dbReference>
<feature type="region of interest" description="Disordered" evidence="1">
    <location>
        <begin position="384"/>
        <end position="462"/>
    </location>
</feature>
<dbReference type="Proteomes" id="UP000749646">
    <property type="component" value="Unassembled WGS sequence"/>
</dbReference>
<protein>
    <submittedName>
        <fullName evidence="2">Uncharacterized protein</fullName>
    </submittedName>
</protein>
<accession>A0A9P6IM98</accession>
<feature type="region of interest" description="Disordered" evidence="1">
    <location>
        <begin position="174"/>
        <end position="247"/>
    </location>
</feature>
<feature type="compositionally biased region" description="Low complexity" evidence="1">
    <location>
        <begin position="23"/>
        <end position="36"/>
    </location>
</feature>
<name>A0A9P6IM98_9FUNG</name>